<dbReference type="STRING" id="4555.K3ZNN6"/>
<dbReference type="EC" id="5.6.2.3" evidence="1"/>
<evidence type="ECO:0000313" key="4">
    <source>
        <dbReference type="Proteomes" id="UP000004995"/>
    </source>
</evidence>
<dbReference type="InParanoid" id="K3ZNN6"/>
<evidence type="ECO:0000313" key="3">
    <source>
        <dbReference type="EnsemblPlants" id="KQK94433"/>
    </source>
</evidence>
<keyword evidence="1" id="KW-0547">Nucleotide-binding</keyword>
<comment type="catalytic activity">
    <reaction evidence="1">
        <text>ATP + H2O = ADP + phosphate + H(+)</text>
        <dbReference type="Rhea" id="RHEA:13065"/>
        <dbReference type="ChEBI" id="CHEBI:15377"/>
        <dbReference type="ChEBI" id="CHEBI:15378"/>
        <dbReference type="ChEBI" id="CHEBI:30616"/>
        <dbReference type="ChEBI" id="CHEBI:43474"/>
        <dbReference type="ChEBI" id="CHEBI:456216"/>
        <dbReference type="EC" id="5.6.2.3"/>
    </reaction>
</comment>
<dbReference type="CDD" id="cd18809">
    <property type="entry name" value="SF1_C_RecD"/>
    <property type="match status" value="1"/>
</dbReference>
<dbReference type="Gramene" id="KQK94433">
    <property type="protein sequence ID" value="KQK94433"/>
    <property type="gene ID" value="SETIT_028216mg"/>
</dbReference>
<dbReference type="Pfam" id="PF05970">
    <property type="entry name" value="PIF1"/>
    <property type="match status" value="2"/>
</dbReference>
<protein>
    <recommendedName>
        <fullName evidence="1">ATP-dependent DNA helicase</fullName>
        <ecNumber evidence="1">5.6.2.3</ecNumber>
    </recommendedName>
</protein>
<evidence type="ECO:0000256" key="1">
    <source>
        <dbReference type="RuleBase" id="RU363044"/>
    </source>
</evidence>
<dbReference type="GO" id="GO:0006310">
    <property type="term" value="P:DNA recombination"/>
    <property type="evidence" value="ECO:0007669"/>
    <property type="project" value="UniProtKB-KW"/>
</dbReference>
<dbReference type="GO" id="GO:0006281">
    <property type="term" value="P:DNA repair"/>
    <property type="evidence" value="ECO:0007669"/>
    <property type="project" value="UniProtKB-KW"/>
</dbReference>
<comment type="similarity">
    <text evidence="1">Belongs to the helicase family.</text>
</comment>
<keyword evidence="1" id="KW-0067">ATP-binding</keyword>
<proteinExistence type="inferred from homology"/>
<organism evidence="3 4">
    <name type="scientific">Setaria italica</name>
    <name type="common">Foxtail millet</name>
    <name type="synonym">Panicum italicum</name>
    <dbReference type="NCBI Taxonomy" id="4555"/>
    <lineage>
        <taxon>Eukaryota</taxon>
        <taxon>Viridiplantae</taxon>
        <taxon>Streptophyta</taxon>
        <taxon>Embryophyta</taxon>
        <taxon>Tracheophyta</taxon>
        <taxon>Spermatophyta</taxon>
        <taxon>Magnoliopsida</taxon>
        <taxon>Liliopsida</taxon>
        <taxon>Poales</taxon>
        <taxon>Poaceae</taxon>
        <taxon>PACMAD clade</taxon>
        <taxon>Panicoideae</taxon>
        <taxon>Panicodae</taxon>
        <taxon>Paniceae</taxon>
        <taxon>Cenchrinae</taxon>
        <taxon>Setaria</taxon>
    </lineage>
</organism>
<dbReference type="OMA" id="SENNADM"/>
<dbReference type="GO" id="GO:0005524">
    <property type="term" value="F:ATP binding"/>
    <property type="evidence" value="ECO:0007669"/>
    <property type="project" value="UniProtKB-KW"/>
</dbReference>
<dbReference type="PANTHER" id="PTHR10492:SF90">
    <property type="entry name" value="ATP-DEPENDENT DNA HELICASE"/>
    <property type="match status" value="1"/>
</dbReference>
<comment type="cofactor">
    <cofactor evidence="1">
        <name>Mg(2+)</name>
        <dbReference type="ChEBI" id="CHEBI:18420"/>
    </cofactor>
</comment>
<reference evidence="4" key="1">
    <citation type="journal article" date="2012" name="Nat. Biotechnol.">
        <title>Reference genome sequence of the model plant Setaria.</title>
        <authorList>
            <person name="Bennetzen J.L."/>
            <person name="Schmutz J."/>
            <person name="Wang H."/>
            <person name="Percifield R."/>
            <person name="Hawkins J."/>
            <person name="Pontaroli A.C."/>
            <person name="Estep M."/>
            <person name="Feng L."/>
            <person name="Vaughn J.N."/>
            <person name="Grimwood J."/>
            <person name="Jenkins J."/>
            <person name="Barry K."/>
            <person name="Lindquist E."/>
            <person name="Hellsten U."/>
            <person name="Deshpande S."/>
            <person name="Wang X."/>
            <person name="Wu X."/>
            <person name="Mitros T."/>
            <person name="Triplett J."/>
            <person name="Yang X."/>
            <person name="Ye C.Y."/>
            <person name="Mauro-Herrera M."/>
            <person name="Wang L."/>
            <person name="Li P."/>
            <person name="Sharma M."/>
            <person name="Sharma R."/>
            <person name="Ronald P.C."/>
            <person name="Panaud O."/>
            <person name="Kellogg E.A."/>
            <person name="Brutnell T.P."/>
            <person name="Doust A.N."/>
            <person name="Tuskan G.A."/>
            <person name="Rokhsar D."/>
            <person name="Devos K.M."/>
        </authorList>
    </citation>
    <scope>NUCLEOTIDE SEQUENCE [LARGE SCALE GENOMIC DNA]</scope>
    <source>
        <strain evidence="4">cv. Yugu1</strain>
    </source>
</reference>
<dbReference type="PANTHER" id="PTHR10492">
    <property type="match status" value="1"/>
</dbReference>
<dbReference type="EnsemblPlants" id="KQK94433">
    <property type="protein sequence ID" value="KQK94433"/>
    <property type="gene ID" value="SETIT_028216mg"/>
</dbReference>
<dbReference type="GO" id="GO:0043139">
    <property type="term" value="F:5'-3' DNA helicase activity"/>
    <property type="evidence" value="ECO:0007669"/>
    <property type="project" value="UniProtKB-EC"/>
</dbReference>
<reference evidence="3" key="2">
    <citation type="submission" date="2018-08" db="UniProtKB">
        <authorList>
            <consortium name="EnsemblPlants"/>
        </authorList>
    </citation>
    <scope>IDENTIFICATION</scope>
    <source>
        <strain evidence="3">Yugu1</strain>
    </source>
</reference>
<sequence>MVHVARNKNCPCMKDGSCSKHFPKQFQVETTADGRGFIMHKRRDMRRYVIKNGVKLDNCYVVPSNMFLLKKYQAHINVEFCNQSNIAKYLCKNVTKGPNQANVAFQRTRKRKASSSSTLLEVYWHIFCFELHHKIQDVERLAVYLPIMNMVPYATKANLAALIATPFLQKTMLTELSSSGFGNRLIDDGEAYDIATLVDQAPLLYSRLNDCERAAYDSIVRSVMGNEPAFYFVSHFGDTGTMFLWNNIITYVRSLGKIVLAVTSSGVASLLLSGGRTAHSIFKILIDIDETTICDIKRALMMHRRCFEALDHSLHDIMSENNADMGLLPFGGMVVVLGGDLRQLLPIVEGGVCSKIVDAEITNSPLWRSIIVLELTMNMRLVADGLDSIAKEELSKFSDWVLSVGDGTLPTVSHAPKDDGAWVQIPDDMLVVTTTDDRIRAAPTHPGPIDTVYDNFNFNFKYKSYLCKRAIVSPTNDVSDEINSVVISMVLGESKEYLSFDCVSKCSDTLGDVDLLYLMVGLCNGTRLIVTNFANRILEARIITGSNIGDTVYVPRTVLTAANKKWPFTLQSRQFSVRVCYAMTINKSQGQTLSAVGLYLRNPVFSHGQLYVAVSRVTSKKGLKILIEDGDNGCGEYTKNSVYLEVFASLRRSLS</sequence>
<keyword evidence="4" id="KW-1185">Reference proteome</keyword>
<dbReference type="Gene3D" id="3.40.50.300">
    <property type="entry name" value="P-loop containing nucleotide triphosphate hydrolases"/>
    <property type="match status" value="2"/>
</dbReference>
<dbReference type="HOGENOM" id="CLU_001324_0_1_1"/>
<keyword evidence="1" id="KW-0378">Hydrolase</keyword>
<feature type="domain" description="DNA helicase Pif1-like DEAD-box helicase" evidence="2">
    <location>
        <begin position="299"/>
        <end position="411"/>
    </location>
</feature>
<keyword evidence="1" id="KW-0347">Helicase</keyword>
<evidence type="ECO:0000259" key="2">
    <source>
        <dbReference type="Pfam" id="PF05970"/>
    </source>
</evidence>
<keyword evidence="1" id="KW-0234">DNA repair</keyword>
<dbReference type="eggNOG" id="KOG0987">
    <property type="taxonomic scope" value="Eukaryota"/>
</dbReference>
<dbReference type="InterPro" id="IPR010285">
    <property type="entry name" value="DNA_helicase_pif1-like_DEAD"/>
</dbReference>
<dbReference type="Proteomes" id="UP000004995">
    <property type="component" value="Unassembled WGS sequence"/>
</dbReference>
<accession>K3ZNN6</accession>
<feature type="domain" description="DNA helicase Pif1-like DEAD-box helicase" evidence="2">
    <location>
        <begin position="208"/>
        <end position="298"/>
    </location>
</feature>
<name>K3ZNN6_SETIT</name>
<dbReference type="InterPro" id="IPR027417">
    <property type="entry name" value="P-loop_NTPase"/>
</dbReference>
<dbReference type="GO" id="GO:0000723">
    <property type="term" value="P:telomere maintenance"/>
    <property type="evidence" value="ECO:0007669"/>
    <property type="project" value="InterPro"/>
</dbReference>
<dbReference type="GO" id="GO:0016887">
    <property type="term" value="F:ATP hydrolysis activity"/>
    <property type="evidence" value="ECO:0007669"/>
    <property type="project" value="RHEA"/>
</dbReference>
<dbReference type="SUPFAM" id="SSF52540">
    <property type="entry name" value="P-loop containing nucleoside triphosphate hydrolases"/>
    <property type="match status" value="1"/>
</dbReference>
<dbReference type="AlphaFoldDB" id="K3ZNN6"/>
<keyword evidence="1" id="KW-0233">DNA recombination</keyword>
<dbReference type="EMBL" id="AGNK02004870">
    <property type="status" value="NOT_ANNOTATED_CDS"/>
    <property type="molecule type" value="Genomic_DNA"/>
</dbReference>
<keyword evidence="1" id="KW-0227">DNA damage</keyword>